<gene>
    <name evidence="1" type="ORF">J2W31_004370</name>
</gene>
<comment type="caution">
    <text evidence="1">The sequence shown here is derived from an EMBL/GenBank/DDBJ whole genome shotgun (WGS) entry which is preliminary data.</text>
</comment>
<dbReference type="Proteomes" id="UP001242045">
    <property type="component" value="Unassembled WGS sequence"/>
</dbReference>
<organism evidence="1 2">
    <name type="scientific">Variovorax boronicumulans</name>
    <dbReference type="NCBI Taxonomy" id="436515"/>
    <lineage>
        <taxon>Bacteria</taxon>
        <taxon>Pseudomonadati</taxon>
        <taxon>Pseudomonadota</taxon>
        <taxon>Betaproteobacteria</taxon>
        <taxon>Burkholderiales</taxon>
        <taxon>Comamonadaceae</taxon>
        <taxon>Variovorax</taxon>
    </lineage>
</organism>
<evidence type="ECO:0000313" key="2">
    <source>
        <dbReference type="Proteomes" id="UP001242045"/>
    </source>
</evidence>
<proteinExistence type="predicted"/>
<accession>A0AAW8D203</accession>
<name>A0AAW8D203_9BURK</name>
<dbReference type="AlphaFoldDB" id="A0AAW8D203"/>
<dbReference type="EMBL" id="JAUSRD010000011">
    <property type="protein sequence ID" value="MDP9895245.1"/>
    <property type="molecule type" value="Genomic_DNA"/>
</dbReference>
<evidence type="ECO:0000313" key="1">
    <source>
        <dbReference type="EMBL" id="MDP9895245.1"/>
    </source>
</evidence>
<protein>
    <submittedName>
        <fullName evidence="1">Uncharacterized protein</fullName>
    </submittedName>
</protein>
<sequence>MGDATFSALMDARKSDLDVAMAAHEEIKAGRAKGKTVADGPQLKQAPRMTAQCDDTTAIPRNWPVCAFFSGFG</sequence>
<reference evidence="1" key="1">
    <citation type="submission" date="2023-07" db="EMBL/GenBank/DDBJ databases">
        <title>Sorghum-associated microbial communities from plants grown in Nebraska, USA.</title>
        <authorList>
            <person name="Schachtman D."/>
        </authorList>
    </citation>
    <scope>NUCLEOTIDE SEQUENCE</scope>
    <source>
        <strain evidence="1">DS3754</strain>
    </source>
</reference>